<proteinExistence type="predicted"/>
<feature type="region of interest" description="Disordered" evidence="1">
    <location>
        <begin position="1"/>
        <end position="21"/>
    </location>
</feature>
<organism evidence="3 4">
    <name type="scientific">Discina gigas</name>
    <dbReference type="NCBI Taxonomy" id="1032678"/>
    <lineage>
        <taxon>Eukaryota</taxon>
        <taxon>Fungi</taxon>
        <taxon>Dikarya</taxon>
        <taxon>Ascomycota</taxon>
        <taxon>Pezizomycotina</taxon>
        <taxon>Pezizomycetes</taxon>
        <taxon>Pezizales</taxon>
        <taxon>Discinaceae</taxon>
        <taxon>Discina</taxon>
    </lineage>
</organism>
<dbReference type="EMBL" id="JBBBZM010000241">
    <property type="protein sequence ID" value="KAL0631495.1"/>
    <property type="molecule type" value="Genomic_DNA"/>
</dbReference>
<reference evidence="3 4" key="1">
    <citation type="submission" date="2024-02" db="EMBL/GenBank/DDBJ databases">
        <title>Discinaceae phylogenomics.</title>
        <authorList>
            <person name="Dirks A.C."/>
            <person name="James T.Y."/>
        </authorList>
    </citation>
    <scope>NUCLEOTIDE SEQUENCE [LARGE SCALE GENOMIC DNA]</scope>
    <source>
        <strain evidence="3 4">ACD0624</strain>
    </source>
</reference>
<keyword evidence="2" id="KW-1133">Transmembrane helix</keyword>
<name>A0ABR3G6U6_9PEZI</name>
<evidence type="ECO:0000313" key="3">
    <source>
        <dbReference type="EMBL" id="KAL0631495.1"/>
    </source>
</evidence>
<evidence type="ECO:0000313" key="4">
    <source>
        <dbReference type="Proteomes" id="UP001447188"/>
    </source>
</evidence>
<protein>
    <submittedName>
        <fullName evidence="3">Uncharacterized protein</fullName>
    </submittedName>
</protein>
<accession>A0ABR3G6U6</accession>
<gene>
    <name evidence="3" type="ORF">Q9L58_009632</name>
</gene>
<evidence type="ECO:0000256" key="1">
    <source>
        <dbReference type="SAM" id="MobiDB-lite"/>
    </source>
</evidence>
<sequence>MRKPCVGLDAQSDPGKGVNENLKPIFRSEDFRSTLSIGWIPENGRQILLLKKGKTTQFIDNLLFDAQQWSNFRALLQIHVRRARDLQQDFEEKRYLCAELETNLKDGEKNQRNRKNRKRSAAGLAIEKLSRGITRMELEVESEIKKLDEKIKDMIELEFNLVSIYEARTSKIMGMSMKRLSWITFIFLPLMFVAVMTPVLR</sequence>
<keyword evidence="2" id="KW-0472">Membrane</keyword>
<keyword evidence="4" id="KW-1185">Reference proteome</keyword>
<keyword evidence="2" id="KW-0812">Transmembrane</keyword>
<comment type="caution">
    <text evidence="3">The sequence shown here is derived from an EMBL/GenBank/DDBJ whole genome shotgun (WGS) entry which is preliminary data.</text>
</comment>
<feature type="transmembrane region" description="Helical" evidence="2">
    <location>
        <begin position="180"/>
        <end position="200"/>
    </location>
</feature>
<dbReference type="Proteomes" id="UP001447188">
    <property type="component" value="Unassembled WGS sequence"/>
</dbReference>
<evidence type="ECO:0000256" key="2">
    <source>
        <dbReference type="SAM" id="Phobius"/>
    </source>
</evidence>